<dbReference type="SUPFAM" id="SSF50475">
    <property type="entry name" value="FMN-binding split barrel"/>
    <property type="match status" value="1"/>
</dbReference>
<dbReference type="PANTHER" id="PTHR30466:SF1">
    <property type="entry name" value="FMN REDUCTASE (NADH) RUTF"/>
    <property type="match status" value="1"/>
</dbReference>
<dbReference type="SMART" id="SM00903">
    <property type="entry name" value="Flavin_Reduct"/>
    <property type="match status" value="1"/>
</dbReference>
<organism evidence="3 4">
    <name type="scientific">Aquipuribacter nitratireducens</name>
    <dbReference type="NCBI Taxonomy" id="650104"/>
    <lineage>
        <taxon>Bacteria</taxon>
        <taxon>Bacillati</taxon>
        <taxon>Actinomycetota</taxon>
        <taxon>Actinomycetes</taxon>
        <taxon>Micrococcales</taxon>
        <taxon>Intrasporangiaceae</taxon>
        <taxon>Aquipuribacter</taxon>
    </lineage>
</organism>
<evidence type="ECO:0000313" key="3">
    <source>
        <dbReference type="EMBL" id="MFC5380806.1"/>
    </source>
</evidence>
<keyword evidence="4" id="KW-1185">Reference proteome</keyword>
<evidence type="ECO:0000259" key="2">
    <source>
        <dbReference type="SMART" id="SM00903"/>
    </source>
</evidence>
<dbReference type="EC" id="1.-.-.-" evidence="3"/>
<dbReference type="InterPro" id="IPR050268">
    <property type="entry name" value="NADH-dep_flavin_reductase"/>
</dbReference>
<comment type="caution">
    <text evidence="3">The sequence shown here is derived from an EMBL/GenBank/DDBJ whole genome shotgun (WGS) entry which is preliminary data.</text>
</comment>
<keyword evidence="1 3" id="KW-0560">Oxidoreductase</keyword>
<protein>
    <submittedName>
        <fullName evidence="3">Flavin reductase family protein</fullName>
        <ecNumber evidence="3">1.-.-.-</ecNumber>
    </submittedName>
</protein>
<proteinExistence type="predicted"/>
<dbReference type="InterPro" id="IPR012349">
    <property type="entry name" value="Split_barrel_FMN-bd"/>
</dbReference>
<feature type="domain" description="Flavin reductase like" evidence="2">
    <location>
        <begin position="17"/>
        <end position="163"/>
    </location>
</feature>
<dbReference type="RefSeq" id="WP_340267621.1">
    <property type="nucleotide sequence ID" value="NZ_JBBEOG010000002.1"/>
</dbReference>
<dbReference type="PANTHER" id="PTHR30466">
    <property type="entry name" value="FLAVIN REDUCTASE"/>
    <property type="match status" value="1"/>
</dbReference>
<dbReference type="Gene3D" id="2.30.110.10">
    <property type="entry name" value="Electron Transport, Fmn-binding Protein, Chain A"/>
    <property type="match status" value="1"/>
</dbReference>
<dbReference type="InterPro" id="IPR002563">
    <property type="entry name" value="Flavin_Rdtase-like_dom"/>
</dbReference>
<sequence>MTTPTWGGPAVDLRRAFRSDASSVWVVTTAHAGRPVGFTAVSVTSVSLVPPLLSFNVSRSSSSLHALVQSGRYAVHLLAADQAELARRFAADAALRFGPATAWRWGDDDLPHLDGVVTRVAGAVLRFVEAGDSLLALGEVHRVTGADSPGVEPLVHHSRTYTRPAALEGAVA</sequence>
<name>A0ABW0GPJ5_9MICO</name>
<gene>
    <name evidence="3" type="ORF">ACFPJ6_08390</name>
</gene>
<dbReference type="Proteomes" id="UP001596122">
    <property type="component" value="Unassembled WGS sequence"/>
</dbReference>
<dbReference type="EMBL" id="JBHSLD010000007">
    <property type="protein sequence ID" value="MFC5380806.1"/>
    <property type="molecule type" value="Genomic_DNA"/>
</dbReference>
<dbReference type="Pfam" id="PF01613">
    <property type="entry name" value="Flavin_Reduct"/>
    <property type="match status" value="1"/>
</dbReference>
<evidence type="ECO:0000256" key="1">
    <source>
        <dbReference type="ARBA" id="ARBA00023002"/>
    </source>
</evidence>
<reference evidence="4" key="1">
    <citation type="journal article" date="2019" name="Int. J. Syst. Evol. Microbiol.">
        <title>The Global Catalogue of Microorganisms (GCM) 10K type strain sequencing project: providing services to taxonomists for standard genome sequencing and annotation.</title>
        <authorList>
            <consortium name="The Broad Institute Genomics Platform"/>
            <consortium name="The Broad Institute Genome Sequencing Center for Infectious Disease"/>
            <person name="Wu L."/>
            <person name="Ma J."/>
        </authorList>
    </citation>
    <scope>NUCLEOTIDE SEQUENCE [LARGE SCALE GENOMIC DNA]</scope>
    <source>
        <strain evidence="4">CCUG 43114</strain>
    </source>
</reference>
<accession>A0ABW0GPJ5</accession>
<dbReference type="GO" id="GO:0016491">
    <property type="term" value="F:oxidoreductase activity"/>
    <property type="evidence" value="ECO:0007669"/>
    <property type="project" value="UniProtKB-KW"/>
</dbReference>
<evidence type="ECO:0000313" key="4">
    <source>
        <dbReference type="Proteomes" id="UP001596122"/>
    </source>
</evidence>